<organism evidence="3 4">
    <name type="scientific">Mizuhopecten yessoensis</name>
    <name type="common">Japanese scallop</name>
    <name type="synonym">Patinopecten yessoensis</name>
    <dbReference type="NCBI Taxonomy" id="6573"/>
    <lineage>
        <taxon>Eukaryota</taxon>
        <taxon>Metazoa</taxon>
        <taxon>Spiralia</taxon>
        <taxon>Lophotrochozoa</taxon>
        <taxon>Mollusca</taxon>
        <taxon>Bivalvia</taxon>
        <taxon>Autobranchia</taxon>
        <taxon>Pteriomorphia</taxon>
        <taxon>Pectinida</taxon>
        <taxon>Pectinoidea</taxon>
        <taxon>Pectinidae</taxon>
        <taxon>Mizuhopecten</taxon>
    </lineage>
</organism>
<reference evidence="3 4" key="1">
    <citation type="journal article" date="2017" name="Nat. Ecol. Evol.">
        <title>Scallop genome provides insights into evolution of bilaterian karyotype and development.</title>
        <authorList>
            <person name="Wang S."/>
            <person name="Zhang J."/>
            <person name="Jiao W."/>
            <person name="Li J."/>
            <person name="Xun X."/>
            <person name="Sun Y."/>
            <person name="Guo X."/>
            <person name="Huan P."/>
            <person name="Dong B."/>
            <person name="Zhang L."/>
            <person name="Hu X."/>
            <person name="Sun X."/>
            <person name="Wang J."/>
            <person name="Zhao C."/>
            <person name="Wang Y."/>
            <person name="Wang D."/>
            <person name="Huang X."/>
            <person name="Wang R."/>
            <person name="Lv J."/>
            <person name="Li Y."/>
            <person name="Zhang Z."/>
            <person name="Liu B."/>
            <person name="Lu W."/>
            <person name="Hui Y."/>
            <person name="Liang J."/>
            <person name="Zhou Z."/>
            <person name="Hou R."/>
            <person name="Li X."/>
            <person name="Liu Y."/>
            <person name="Li H."/>
            <person name="Ning X."/>
            <person name="Lin Y."/>
            <person name="Zhao L."/>
            <person name="Xing Q."/>
            <person name="Dou J."/>
            <person name="Li Y."/>
            <person name="Mao J."/>
            <person name="Guo H."/>
            <person name="Dou H."/>
            <person name="Li T."/>
            <person name="Mu C."/>
            <person name="Jiang W."/>
            <person name="Fu Q."/>
            <person name="Fu X."/>
            <person name="Miao Y."/>
            <person name="Liu J."/>
            <person name="Yu Q."/>
            <person name="Li R."/>
            <person name="Liao H."/>
            <person name="Li X."/>
            <person name="Kong Y."/>
            <person name="Jiang Z."/>
            <person name="Chourrout D."/>
            <person name="Li R."/>
            <person name="Bao Z."/>
        </authorList>
    </citation>
    <scope>NUCLEOTIDE SEQUENCE [LARGE SCALE GENOMIC DNA]</scope>
    <source>
        <strain evidence="3 4">PY_sf001</strain>
    </source>
</reference>
<keyword evidence="3" id="KW-0808">Transferase</keyword>
<evidence type="ECO:0000259" key="2">
    <source>
        <dbReference type="Pfam" id="PF13383"/>
    </source>
</evidence>
<dbReference type="InterPro" id="IPR025714">
    <property type="entry name" value="Methyltranfer_dom"/>
</dbReference>
<evidence type="ECO:0000313" key="4">
    <source>
        <dbReference type="Proteomes" id="UP000242188"/>
    </source>
</evidence>
<evidence type="ECO:0000313" key="3">
    <source>
        <dbReference type="EMBL" id="OWF40032.1"/>
    </source>
</evidence>
<dbReference type="InterPro" id="IPR026913">
    <property type="entry name" value="METTL24"/>
</dbReference>
<dbReference type="AlphaFoldDB" id="A0A210PUA1"/>
<accession>A0A210PUA1</accession>
<comment type="caution">
    <text evidence="3">The sequence shown here is derived from an EMBL/GenBank/DDBJ whole genome shotgun (WGS) entry which is preliminary data.</text>
</comment>
<dbReference type="Proteomes" id="UP000242188">
    <property type="component" value="Unassembled WGS sequence"/>
</dbReference>
<feature type="chain" id="PRO_5012939441" evidence="1">
    <location>
        <begin position="28"/>
        <end position="513"/>
    </location>
</feature>
<dbReference type="GO" id="GO:0008168">
    <property type="term" value="F:methyltransferase activity"/>
    <property type="evidence" value="ECO:0007669"/>
    <property type="project" value="UniProtKB-KW"/>
</dbReference>
<feature type="domain" description="Methyltransferase" evidence="2">
    <location>
        <begin position="303"/>
        <end position="485"/>
    </location>
</feature>
<feature type="signal peptide" evidence="1">
    <location>
        <begin position="1"/>
        <end position="27"/>
    </location>
</feature>
<gene>
    <name evidence="3" type="ORF">KP79_PYT02297</name>
</gene>
<dbReference type="EMBL" id="NEDP02005492">
    <property type="protein sequence ID" value="OWF40032.1"/>
    <property type="molecule type" value="Genomic_DNA"/>
</dbReference>
<dbReference type="Pfam" id="PF13383">
    <property type="entry name" value="Methyltransf_22"/>
    <property type="match status" value="1"/>
</dbReference>
<dbReference type="PANTHER" id="PTHR32026">
    <property type="entry name" value="METHYLTRANSFERASE-LIKE PROTEIN 24"/>
    <property type="match status" value="1"/>
</dbReference>
<dbReference type="OrthoDB" id="10006218at2759"/>
<dbReference type="GO" id="GO:0032259">
    <property type="term" value="P:methylation"/>
    <property type="evidence" value="ECO:0007669"/>
    <property type="project" value="UniProtKB-KW"/>
</dbReference>
<keyword evidence="4" id="KW-1185">Reference proteome</keyword>
<name>A0A210PUA1_MIZYE</name>
<keyword evidence="1" id="KW-0732">Signal</keyword>
<proteinExistence type="predicted"/>
<protein>
    <submittedName>
        <fullName evidence="3">Methyltransferase-like protein 24</fullName>
    </submittedName>
</protein>
<sequence>MPSSAQKRTVILAVVIVVCTLLVLHQSQNYDFQQIIGSEQKVLHFLPKKKTFLTWPMENPIPETATLQKLNLEKISEFYFSYVNTLQVFCPVKTVYGGVKLGWYTCSVVRGNNSKSCVAYMITSSDNSVNNAFFEELKQDYQCEKNVLLKSAVVAAQNSPVTEDTSIVSTLKSKGDIDYMTIDIGGDEVQLLSWMLTKDLLKNVRQLLVTFHGISANSKASVYVQHLQVLRALYSDGFRTFHFARNVQCLFKGNWRRTGCYSLYMMREMPIIGPLEVYRPEIIKTLPLKPLATLYNRLLVSSQVHCKNVVRIGKVDDGGWDVCNDTEYRPSSPCIVYSFGVAGDWSFDDEVSKIYGCDVHSFDPSIGKSDHKRSDKITFHNLGLWGKPAGKQGKWSMMNLKEIMDMLGHTGKTIDIIKMDIESSEWGAIPDMVASGVLRNVRQLDFEFHGSPNPDESFRSKMTALRGISDQGFRLFWSHPNIKGGNPTPFSVTGRQVSSCYENYYLNTNFTKK</sequence>
<dbReference type="PANTHER" id="PTHR32026:SF10">
    <property type="entry name" value="METHYLTRANSFERASE-LIKE PROTEIN 24-RELATED"/>
    <property type="match status" value="1"/>
</dbReference>
<evidence type="ECO:0000256" key="1">
    <source>
        <dbReference type="SAM" id="SignalP"/>
    </source>
</evidence>
<keyword evidence="3" id="KW-0489">Methyltransferase</keyword>